<reference evidence="3 5" key="2">
    <citation type="journal article" date="2012" name="Stand. Genomic Sci.">
        <title>Complete genome sequence of Thauera aminoaromatica strain MZ1T.</title>
        <authorList>
            <person name="Jiang K."/>
            <person name="Sanseverino J."/>
            <person name="Chauhan A."/>
            <person name="Lucas S."/>
            <person name="Copeland A."/>
            <person name="Lapidus A."/>
            <person name="Del Rio T.G."/>
            <person name="Dalin E."/>
            <person name="Tice H."/>
            <person name="Bruce D."/>
            <person name="Goodwin L."/>
            <person name="Pitluck S."/>
            <person name="Sims D."/>
            <person name="Brettin T."/>
            <person name="Detter J.C."/>
            <person name="Han C."/>
            <person name="Chang Y.J."/>
            <person name="Larimer F."/>
            <person name="Land M."/>
            <person name="Hauser L."/>
            <person name="Kyrpides N.C."/>
            <person name="Mikhailova N."/>
            <person name="Moser S."/>
            <person name="Jegier P."/>
            <person name="Close D."/>
            <person name="Debruyn J.M."/>
            <person name="Wang Y."/>
            <person name="Layton A.C."/>
            <person name="Allen M.S."/>
            <person name="Sayler G.S."/>
        </authorList>
    </citation>
    <scope>NUCLEOTIDE SEQUENCE [LARGE SCALE GENOMIC DNA]</scope>
    <source>
        <strain evidence="3 5">MZ1T</strain>
    </source>
</reference>
<dbReference type="KEGG" id="tmz:Tmz1t_3913"/>
<reference evidence="5" key="1">
    <citation type="submission" date="2009-05" db="EMBL/GenBank/DDBJ databases">
        <title>Complete sequence of chromosome of Thauera sp. MZ1T.</title>
        <authorList>
            <consortium name="US DOE Joint Genome Institute"/>
            <person name="Lucas S."/>
            <person name="Copeland A."/>
            <person name="Lapidus A."/>
            <person name="Glavina del Rio T."/>
            <person name="Dalin E."/>
            <person name="Tice H."/>
            <person name="Bruce D."/>
            <person name="Goodwin L."/>
            <person name="Pitluck S."/>
            <person name="Sims D."/>
            <person name="Brettin T."/>
            <person name="Detter J.C."/>
            <person name="Han C."/>
            <person name="Larimer F."/>
            <person name="Land M."/>
            <person name="Hauser L."/>
            <person name="Kyrpides N."/>
            <person name="Mikhailova N."/>
            <person name="Sayler G.S."/>
        </authorList>
    </citation>
    <scope>NUCLEOTIDE SEQUENCE [LARGE SCALE GENOMIC DNA]</scope>
    <source>
        <strain evidence="5">MZ1T</strain>
    </source>
</reference>
<dbReference type="EMBL" id="SSFD01000096">
    <property type="protein sequence ID" value="TXH86961.1"/>
    <property type="molecule type" value="Genomic_DNA"/>
</dbReference>
<feature type="region of interest" description="Disordered" evidence="1">
    <location>
        <begin position="18"/>
        <end position="42"/>
    </location>
</feature>
<dbReference type="RefSeq" id="WP_004307717.1">
    <property type="nucleotide sequence ID" value="NC_011662.2"/>
</dbReference>
<evidence type="ECO:0000313" key="3">
    <source>
        <dbReference type="EMBL" id="ACR02496.1"/>
    </source>
</evidence>
<dbReference type="EMBL" id="CP001281">
    <property type="protein sequence ID" value="ACR02496.1"/>
    <property type="molecule type" value="Genomic_DNA"/>
</dbReference>
<evidence type="ECO:0000256" key="1">
    <source>
        <dbReference type="SAM" id="MobiDB-lite"/>
    </source>
</evidence>
<evidence type="ECO:0000313" key="4">
    <source>
        <dbReference type="EMBL" id="TXH86961.1"/>
    </source>
</evidence>
<protein>
    <submittedName>
        <fullName evidence="3">Hemerythrin HHE cation binding domain protein</fullName>
    </submittedName>
    <submittedName>
        <fullName evidence="4">Hemerythrin domain-containing protein</fullName>
    </submittedName>
</protein>
<sequence>MFLLDWLFGKHQAKAEAAPSSATVPAPEPAHSMEDSESFAPGTTIRYSPELVERLVRDHRLMLERFGAIREAAHAGRFDEVVPLLERFRVDLHAHLLVENVRLYVYLEHTLADDPVSHALMHEFRHDMDEIGKKVIAFLARYVRLGEDPALAASFAADLERVGAVLVDRIQREEDTLYPLYAPVS</sequence>
<gene>
    <name evidence="3" type="ordered locus">Tmz1t_3913</name>
    <name evidence="4" type="ORF">E6Q80_06765</name>
</gene>
<dbReference type="HOGENOM" id="CLU_132674_0_0_4"/>
<dbReference type="eggNOG" id="ENOG5032AP7">
    <property type="taxonomic scope" value="Bacteria"/>
</dbReference>
<evidence type="ECO:0000259" key="2">
    <source>
        <dbReference type="Pfam" id="PF01814"/>
    </source>
</evidence>
<dbReference type="Gene3D" id="1.20.120.1370">
    <property type="entry name" value="Regulator of RNA polymerase sigma(70) subunit, domain 4"/>
    <property type="match status" value="1"/>
</dbReference>
<evidence type="ECO:0000313" key="5">
    <source>
        <dbReference type="Proteomes" id="UP000002186"/>
    </source>
</evidence>
<dbReference type="Proteomes" id="UP000002186">
    <property type="component" value="Chromosome"/>
</dbReference>
<feature type="domain" description="Hemerythrin-like" evidence="2">
    <location>
        <begin position="51"/>
        <end position="180"/>
    </location>
</feature>
<dbReference type="Pfam" id="PF01814">
    <property type="entry name" value="Hemerythrin"/>
    <property type="match status" value="1"/>
</dbReference>
<dbReference type="InterPro" id="IPR038309">
    <property type="entry name" value="Rsd/AlgQ_sf"/>
</dbReference>
<keyword evidence="5" id="KW-1185">Reference proteome</keyword>
<dbReference type="STRING" id="85643.Tmz1t_3913"/>
<proteinExistence type="predicted"/>
<dbReference type="Proteomes" id="UP000321192">
    <property type="component" value="Unassembled WGS sequence"/>
</dbReference>
<evidence type="ECO:0000313" key="6">
    <source>
        <dbReference type="Proteomes" id="UP000321192"/>
    </source>
</evidence>
<accession>A0A5C7SWB3</accession>
<accession>C4KD85</accession>
<dbReference type="AlphaFoldDB" id="C4KD85"/>
<dbReference type="InterPro" id="IPR012312">
    <property type="entry name" value="Hemerythrin-like"/>
</dbReference>
<dbReference type="OrthoDB" id="8526133at2"/>
<name>C4KD85_THASP</name>
<reference evidence="4 6" key="3">
    <citation type="submission" date="2018-09" db="EMBL/GenBank/DDBJ databases">
        <title>Metagenome Assembled Genomes from an Advanced Water Purification Facility.</title>
        <authorList>
            <person name="Stamps B.W."/>
            <person name="Spear J.R."/>
        </authorList>
    </citation>
    <scope>NUCLEOTIDE SEQUENCE [LARGE SCALE GENOMIC DNA]</scope>
    <source>
        <strain evidence="4">Bin_27_1</strain>
    </source>
</reference>
<organism evidence="3 5">
    <name type="scientific">Thauera aminoaromatica</name>
    <dbReference type="NCBI Taxonomy" id="164330"/>
    <lineage>
        <taxon>Bacteria</taxon>
        <taxon>Pseudomonadati</taxon>
        <taxon>Pseudomonadota</taxon>
        <taxon>Betaproteobacteria</taxon>
        <taxon>Rhodocyclales</taxon>
        <taxon>Zoogloeaceae</taxon>
        <taxon>Thauera</taxon>
    </lineage>
</organism>